<keyword evidence="1" id="KW-0812">Transmembrane</keyword>
<dbReference type="SUPFAM" id="SSF51735">
    <property type="entry name" value="NAD(P)-binding Rossmann-fold domains"/>
    <property type="match status" value="1"/>
</dbReference>
<evidence type="ECO:0000313" key="3">
    <source>
        <dbReference type="EMBL" id="KAJ8948122.1"/>
    </source>
</evidence>
<protein>
    <recommendedName>
        <fullName evidence="2">Enoyl reductase (ER) domain-containing protein</fullName>
    </recommendedName>
</protein>
<evidence type="ECO:0000256" key="1">
    <source>
        <dbReference type="SAM" id="Phobius"/>
    </source>
</evidence>
<gene>
    <name evidence="3" type="ORF">NQ318_008475</name>
</gene>
<dbReference type="SMART" id="SM00829">
    <property type="entry name" value="PKS_ER"/>
    <property type="match status" value="1"/>
</dbReference>
<dbReference type="InterPro" id="IPR036291">
    <property type="entry name" value="NAD(P)-bd_dom_sf"/>
</dbReference>
<comment type="caution">
    <text evidence="3">The sequence shown here is derived from an EMBL/GenBank/DDBJ whole genome shotgun (WGS) entry which is preliminary data.</text>
</comment>
<dbReference type="InterPro" id="IPR013154">
    <property type="entry name" value="ADH-like_N"/>
</dbReference>
<dbReference type="GO" id="GO:0005739">
    <property type="term" value="C:mitochondrion"/>
    <property type="evidence" value="ECO:0007669"/>
    <property type="project" value="TreeGrafter"/>
</dbReference>
<dbReference type="GO" id="GO:0016491">
    <property type="term" value="F:oxidoreductase activity"/>
    <property type="evidence" value="ECO:0007669"/>
    <property type="project" value="InterPro"/>
</dbReference>
<dbReference type="Proteomes" id="UP001162162">
    <property type="component" value="Unassembled WGS sequence"/>
</dbReference>
<organism evidence="3 4">
    <name type="scientific">Aromia moschata</name>
    <dbReference type="NCBI Taxonomy" id="1265417"/>
    <lineage>
        <taxon>Eukaryota</taxon>
        <taxon>Metazoa</taxon>
        <taxon>Ecdysozoa</taxon>
        <taxon>Arthropoda</taxon>
        <taxon>Hexapoda</taxon>
        <taxon>Insecta</taxon>
        <taxon>Pterygota</taxon>
        <taxon>Neoptera</taxon>
        <taxon>Endopterygota</taxon>
        <taxon>Coleoptera</taxon>
        <taxon>Polyphaga</taxon>
        <taxon>Cucujiformia</taxon>
        <taxon>Chrysomeloidea</taxon>
        <taxon>Cerambycidae</taxon>
        <taxon>Cerambycinae</taxon>
        <taxon>Callichromatini</taxon>
        <taxon>Aromia</taxon>
    </lineage>
</organism>
<keyword evidence="4" id="KW-1185">Reference proteome</keyword>
<dbReference type="InterPro" id="IPR011032">
    <property type="entry name" value="GroES-like_sf"/>
</dbReference>
<dbReference type="PANTHER" id="PTHR11695:SF645">
    <property type="entry name" value="RETICULON-4-INTERACTING PROTEIN 1, MITOCHONDRIAL-LIKE PROTEIN"/>
    <property type="match status" value="1"/>
</dbReference>
<keyword evidence="1" id="KW-1133">Transmembrane helix</keyword>
<dbReference type="InterPro" id="IPR050700">
    <property type="entry name" value="YIM1/Zinc_Alcohol_DH_Fams"/>
</dbReference>
<proteinExistence type="predicted"/>
<sequence>MDELAFRSSQKIETIQLQAQLTASKTKDVLVFYSQQTKQLFAQFLNSKKAEQLKTFLKEVSDKVLIKARDVQGVIIYHANPQQIYRSIIRVFGKKWTKRDIYFGCAGLFIGIVIGISIGLAVRKKEPVVRYMQAVQCNQYLGCESVTIVEDAIASYECGEYDVLVNVKAASIQIIDVNICNGYGRTLRKILQRIYNSRSDLPVVLGRDCTGIVTDIGSKVKRLEVGDEVWLAVPFWSQGTLSQTVLIAENRIARKPKNIGFEGASSLPYAGSLALSALGEANLDASNSRNKRILVVGGCTPVGCVLIQLLKHWKAIVATTCYKKAVPVVKALGASEIITSSETPLNSPFLETTKLESEHISNNGLLKELEVRGDIYDVIIQTDNSMSLEALSKYCKQSGAIISTLPPPLASDSCGFFSEIILSLYVQLKYELQASICHFHLVLLGLPINDFDETHLCYIMLDKLTEFVEDGYLQTVVDKVCVPEDIEQALNHIQSPQSIGSTIMTFR</sequence>
<dbReference type="AlphaFoldDB" id="A0AAV8Y9B3"/>
<reference evidence="3" key="1">
    <citation type="journal article" date="2023" name="Insect Mol. Biol.">
        <title>Genome sequencing provides insights into the evolution of gene families encoding plant cell wall-degrading enzymes in longhorned beetles.</title>
        <authorList>
            <person name="Shin N.R."/>
            <person name="Okamura Y."/>
            <person name="Kirsch R."/>
            <person name="Pauchet Y."/>
        </authorList>
    </citation>
    <scope>NUCLEOTIDE SEQUENCE</scope>
    <source>
        <strain evidence="3">AMC_N1</strain>
    </source>
</reference>
<dbReference type="Pfam" id="PF08240">
    <property type="entry name" value="ADH_N"/>
    <property type="match status" value="1"/>
</dbReference>
<feature type="domain" description="Enoyl reductase (ER)" evidence="2">
    <location>
        <begin position="142"/>
        <end position="504"/>
    </location>
</feature>
<dbReference type="PANTHER" id="PTHR11695">
    <property type="entry name" value="ALCOHOL DEHYDROGENASE RELATED"/>
    <property type="match status" value="1"/>
</dbReference>
<evidence type="ECO:0000313" key="4">
    <source>
        <dbReference type="Proteomes" id="UP001162162"/>
    </source>
</evidence>
<dbReference type="Gene3D" id="3.90.180.10">
    <property type="entry name" value="Medium-chain alcohol dehydrogenases, catalytic domain"/>
    <property type="match status" value="1"/>
</dbReference>
<dbReference type="SUPFAM" id="SSF50129">
    <property type="entry name" value="GroES-like"/>
    <property type="match status" value="1"/>
</dbReference>
<dbReference type="EMBL" id="JAPWTK010000144">
    <property type="protein sequence ID" value="KAJ8948122.1"/>
    <property type="molecule type" value="Genomic_DNA"/>
</dbReference>
<dbReference type="InterPro" id="IPR020843">
    <property type="entry name" value="ER"/>
</dbReference>
<name>A0AAV8Y9B3_9CUCU</name>
<keyword evidence="1" id="KW-0472">Membrane</keyword>
<dbReference type="Gene3D" id="3.40.50.720">
    <property type="entry name" value="NAD(P)-binding Rossmann-like Domain"/>
    <property type="match status" value="1"/>
</dbReference>
<feature type="transmembrane region" description="Helical" evidence="1">
    <location>
        <begin position="101"/>
        <end position="122"/>
    </location>
</feature>
<evidence type="ECO:0000259" key="2">
    <source>
        <dbReference type="SMART" id="SM00829"/>
    </source>
</evidence>
<accession>A0AAV8Y9B3</accession>